<reference evidence="1 2" key="1">
    <citation type="submission" date="2020-08" db="EMBL/GenBank/DDBJ databases">
        <title>Genomic Encyclopedia of Type Strains, Phase IV (KMG-IV): sequencing the most valuable type-strain genomes for metagenomic binning, comparative biology and taxonomic classification.</title>
        <authorList>
            <person name="Goeker M."/>
        </authorList>
    </citation>
    <scope>NUCLEOTIDE SEQUENCE [LARGE SCALE GENOMIC DNA]</scope>
    <source>
        <strain evidence="1 2">DSM 22198</strain>
    </source>
</reference>
<comment type="caution">
    <text evidence="1">The sequence shown here is derived from an EMBL/GenBank/DDBJ whole genome shotgun (WGS) entry which is preliminary data.</text>
</comment>
<evidence type="ECO:0000313" key="2">
    <source>
        <dbReference type="Proteomes" id="UP000539175"/>
    </source>
</evidence>
<keyword evidence="2" id="KW-1185">Reference proteome</keyword>
<dbReference type="SUPFAM" id="SSF52096">
    <property type="entry name" value="ClpP/crotonase"/>
    <property type="match status" value="1"/>
</dbReference>
<dbReference type="AlphaFoldDB" id="A0A7X0EE80"/>
<name>A0A7X0EE80_9PROT</name>
<gene>
    <name evidence="1" type="ORF">FHS74_002327</name>
</gene>
<dbReference type="Proteomes" id="UP000539175">
    <property type="component" value="Unassembled WGS sequence"/>
</dbReference>
<dbReference type="InterPro" id="IPR029045">
    <property type="entry name" value="ClpP/crotonase-like_dom_sf"/>
</dbReference>
<protein>
    <submittedName>
        <fullName evidence="1">Uncharacterized protein</fullName>
    </submittedName>
</protein>
<dbReference type="RefSeq" id="WP_184800487.1">
    <property type="nucleotide sequence ID" value="NZ_JACIIZ010000005.1"/>
</dbReference>
<sequence length="297" mass="31982">MPSSPRQPPPPLVRRAPLAALLLAACLMVLPPLAPVPAWSQSYQDKAWRREDAATLAFQGEILPRRFLPGEHPAGDAELLARHLTPETRTLVLDSGGGDVAVALEMARLIHDRRLDVVVRGRCASACALLPFLAGQRKTVAPGAVVEFHSTNSLDPRDTLDARARLIQEMAAIRDQLPDLSRDGVTVTPPDLGAATVEAILGARRQNAANLRQAIAALYREWGVAPTLLDDIDQATDDYLAAHPGIARDQVWWWLTPGVLADGYGVAGLTAHDPFLAPDALAQLAARFGGVHLPRDH</sequence>
<dbReference type="EMBL" id="JACIIZ010000005">
    <property type="protein sequence ID" value="MBB6251776.1"/>
    <property type="molecule type" value="Genomic_DNA"/>
</dbReference>
<dbReference type="Gene3D" id="3.90.226.10">
    <property type="entry name" value="2-enoyl-CoA Hydratase, Chain A, domain 1"/>
    <property type="match status" value="1"/>
</dbReference>
<dbReference type="PROSITE" id="PS51257">
    <property type="entry name" value="PROKAR_LIPOPROTEIN"/>
    <property type="match status" value="1"/>
</dbReference>
<accession>A0A7X0EE80</accession>
<proteinExistence type="predicted"/>
<evidence type="ECO:0000313" key="1">
    <source>
        <dbReference type="EMBL" id="MBB6251776.1"/>
    </source>
</evidence>
<organism evidence="1 2">
    <name type="scientific">Nitrospirillum iridis</name>
    <dbReference type="NCBI Taxonomy" id="765888"/>
    <lineage>
        <taxon>Bacteria</taxon>
        <taxon>Pseudomonadati</taxon>
        <taxon>Pseudomonadota</taxon>
        <taxon>Alphaproteobacteria</taxon>
        <taxon>Rhodospirillales</taxon>
        <taxon>Azospirillaceae</taxon>
        <taxon>Nitrospirillum</taxon>
    </lineage>
</organism>